<keyword evidence="4" id="KW-0411">Iron-sulfur</keyword>
<keyword evidence="6" id="KW-0560">Oxidoreductase</keyword>
<keyword evidence="8" id="KW-1185">Reference proteome</keyword>
<reference evidence="7" key="3">
    <citation type="submission" date="2016-10" db="EMBL/GenBank/DDBJ databases">
        <authorList>
            <person name="de Groot N.N."/>
        </authorList>
    </citation>
    <scope>NUCLEOTIDE SEQUENCE [LARGE SCALE GENOMIC DNA]</scope>
    <source>
        <strain evidence="7">CL127</strain>
    </source>
</reference>
<keyword evidence="6" id="KW-0223">Dioxygenase</keyword>
<keyword evidence="1" id="KW-0001">2Fe-2S</keyword>
<dbReference type="GO" id="GO:0004497">
    <property type="term" value="F:monooxygenase activity"/>
    <property type="evidence" value="ECO:0007669"/>
    <property type="project" value="UniProtKB-ARBA"/>
</dbReference>
<accession>A0A1I6FVM6</accession>
<keyword evidence="3" id="KW-0408">Iron</keyword>
<evidence type="ECO:0000256" key="4">
    <source>
        <dbReference type="ARBA" id="ARBA00023014"/>
    </source>
</evidence>
<evidence type="ECO:0000313" key="9">
    <source>
        <dbReference type="Proteomes" id="UP000198877"/>
    </source>
</evidence>
<dbReference type="GO" id="GO:0016705">
    <property type="term" value="F:oxidoreductase activity, acting on paired donors, with incorporation or reduction of molecular oxygen"/>
    <property type="evidence" value="ECO:0007669"/>
    <property type="project" value="UniProtKB-ARBA"/>
</dbReference>
<proteinExistence type="predicted"/>
<evidence type="ECO:0000259" key="5">
    <source>
        <dbReference type="PROSITE" id="PS51296"/>
    </source>
</evidence>
<dbReference type="CDD" id="cd03528">
    <property type="entry name" value="Rieske_RO_ferredoxin"/>
    <property type="match status" value="1"/>
</dbReference>
<dbReference type="Proteomes" id="UP000033448">
    <property type="component" value="Unassembled WGS sequence"/>
</dbReference>
<reference evidence="9" key="2">
    <citation type="submission" date="2016-10" db="EMBL/GenBank/DDBJ databases">
        <authorList>
            <person name="Varghese N."/>
            <person name="Submissions S."/>
        </authorList>
    </citation>
    <scope>NUCLEOTIDE SEQUENCE [LARGE SCALE GENOMIC DNA]</scope>
    <source>
        <strain evidence="9">CL127</strain>
    </source>
</reference>
<organism evidence="6 8">
    <name type="scientific">Microbacterium azadirachtae</name>
    <dbReference type="NCBI Taxonomy" id="582680"/>
    <lineage>
        <taxon>Bacteria</taxon>
        <taxon>Bacillati</taxon>
        <taxon>Actinomycetota</taxon>
        <taxon>Actinomycetes</taxon>
        <taxon>Micrococcales</taxon>
        <taxon>Microbacteriaceae</taxon>
        <taxon>Microbacterium</taxon>
    </lineage>
</organism>
<dbReference type="EMBL" id="JYIT01000085">
    <property type="protein sequence ID" value="KJL19000.1"/>
    <property type="molecule type" value="Genomic_DNA"/>
</dbReference>
<accession>A0A0F0KFR9</accession>
<feature type="domain" description="Rieske" evidence="5">
    <location>
        <begin position="4"/>
        <end position="100"/>
    </location>
</feature>
<dbReference type="Proteomes" id="UP000198877">
    <property type="component" value="Unassembled WGS sequence"/>
</dbReference>
<keyword evidence="2" id="KW-0479">Metal-binding</keyword>
<dbReference type="Pfam" id="PF00355">
    <property type="entry name" value="Rieske"/>
    <property type="match status" value="1"/>
</dbReference>
<evidence type="ECO:0000256" key="1">
    <source>
        <dbReference type="ARBA" id="ARBA00022714"/>
    </source>
</evidence>
<name>A0A0F0KFR9_9MICO</name>
<dbReference type="GO" id="GO:0051213">
    <property type="term" value="F:dioxygenase activity"/>
    <property type="evidence" value="ECO:0007669"/>
    <property type="project" value="UniProtKB-KW"/>
</dbReference>
<dbReference type="PATRIC" id="fig|582680.7.peg.3529"/>
<evidence type="ECO:0000313" key="8">
    <source>
        <dbReference type="Proteomes" id="UP000033448"/>
    </source>
</evidence>
<evidence type="ECO:0000313" key="7">
    <source>
        <dbReference type="EMBL" id="SFR34015.1"/>
    </source>
</evidence>
<dbReference type="OrthoDB" id="147178at2"/>
<sequence length="111" mass="11719">MTAQRACAVSDLQEDTPLRVELDGVPMAVVLDSEGEIHAIGDTCTHGDISLSEGFVEGKTLECWAHGSAFSLCSGKPLNLPAYEPVPVYTVVIDGDDVMIDPSVTKDVSAL</sequence>
<protein>
    <submittedName>
        <fullName evidence="6">3-phenylpropionate/cinnamic acid dioxygenase ferredoxin subunit</fullName>
    </submittedName>
    <submittedName>
        <fullName evidence="7">3-phenylpropionate/trans-cinnamate dioxygenase ferredoxin subunit</fullName>
    </submittedName>
</protein>
<dbReference type="Gene3D" id="2.102.10.10">
    <property type="entry name" value="Rieske [2Fe-2S] iron-sulphur domain"/>
    <property type="match status" value="1"/>
</dbReference>
<evidence type="ECO:0000313" key="6">
    <source>
        <dbReference type="EMBL" id="KJL19000.1"/>
    </source>
</evidence>
<dbReference type="RefSeq" id="WP_045252090.1">
    <property type="nucleotide sequence ID" value="NZ_CBFSJS010000192.1"/>
</dbReference>
<dbReference type="EMBL" id="FOYR01000001">
    <property type="protein sequence ID" value="SFR34015.1"/>
    <property type="molecule type" value="Genomic_DNA"/>
</dbReference>
<gene>
    <name evidence="6" type="primary">hcaC_2</name>
    <name evidence="6" type="ORF">RL72_03473</name>
    <name evidence="7" type="ORF">SAMN04488591_0398</name>
</gene>
<dbReference type="AlphaFoldDB" id="A0A0F0KFR9"/>
<dbReference type="InterPro" id="IPR017941">
    <property type="entry name" value="Rieske_2Fe-2S"/>
</dbReference>
<dbReference type="SUPFAM" id="SSF50022">
    <property type="entry name" value="ISP domain"/>
    <property type="match status" value="1"/>
</dbReference>
<dbReference type="InterPro" id="IPR036922">
    <property type="entry name" value="Rieske_2Fe-2S_sf"/>
</dbReference>
<evidence type="ECO:0000256" key="3">
    <source>
        <dbReference type="ARBA" id="ARBA00023004"/>
    </source>
</evidence>
<dbReference type="PROSITE" id="PS51296">
    <property type="entry name" value="RIESKE"/>
    <property type="match status" value="1"/>
</dbReference>
<dbReference type="GO" id="GO:0051537">
    <property type="term" value="F:2 iron, 2 sulfur cluster binding"/>
    <property type="evidence" value="ECO:0007669"/>
    <property type="project" value="UniProtKB-KW"/>
</dbReference>
<reference evidence="6 8" key="1">
    <citation type="submission" date="2015-02" db="EMBL/GenBank/DDBJ databases">
        <title>Draft genome sequences of ten Microbacterium spp. with emphasis on heavy metal contaminated environments.</title>
        <authorList>
            <person name="Corretto E."/>
        </authorList>
    </citation>
    <scope>NUCLEOTIDE SEQUENCE [LARGE SCALE GENOMIC DNA]</scope>
    <source>
        <strain evidence="6 8">DSM 23848</strain>
    </source>
</reference>
<dbReference type="GO" id="GO:0046872">
    <property type="term" value="F:metal ion binding"/>
    <property type="evidence" value="ECO:0007669"/>
    <property type="project" value="UniProtKB-KW"/>
</dbReference>
<evidence type="ECO:0000256" key="2">
    <source>
        <dbReference type="ARBA" id="ARBA00022723"/>
    </source>
</evidence>